<proteinExistence type="predicted"/>
<reference evidence="2" key="1">
    <citation type="journal article" date="2020" name="New Phytol.">
        <title>Comparative genomics reveals dynamic genome evolution in host specialist ectomycorrhizal fungi.</title>
        <authorList>
            <person name="Lofgren L.A."/>
            <person name="Nguyen N.H."/>
            <person name="Vilgalys R."/>
            <person name="Ruytinx J."/>
            <person name="Liao H.L."/>
            <person name="Branco S."/>
            <person name="Kuo A."/>
            <person name="LaButti K."/>
            <person name="Lipzen A."/>
            <person name="Andreopoulos W."/>
            <person name="Pangilinan J."/>
            <person name="Riley R."/>
            <person name="Hundley H."/>
            <person name="Na H."/>
            <person name="Barry K."/>
            <person name="Grigoriev I.V."/>
            <person name="Stajich J.E."/>
            <person name="Kennedy P.G."/>
        </authorList>
    </citation>
    <scope>NUCLEOTIDE SEQUENCE</scope>
    <source>
        <strain evidence="2">FC203</strain>
    </source>
</reference>
<keyword evidence="3" id="KW-1185">Reference proteome</keyword>
<dbReference type="GeneID" id="64668404"/>
<dbReference type="EMBL" id="JABBWK010000001">
    <property type="protein sequence ID" value="KAG1908793.1"/>
    <property type="molecule type" value="Genomic_DNA"/>
</dbReference>
<evidence type="ECO:0000313" key="3">
    <source>
        <dbReference type="Proteomes" id="UP001195769"/>
    </source>
</evidence>
<name>A0AAD4EQP5_9AGAM</name>
<dbReference type="Proteomes" id="UP001195769">
    <property type="component" value="Unassembled WGS sequence"/>
</dbReference>
<comment type="caution">
    <text evidence="2">The sequence shown here is derived from an EMBL/GenBank/DDBJ whole genome shotgun (WGS) entry which is preliminary data.</text>
</comment>
<feature type="non-terminal residue" evidence="2">
    <location>
        <position position="1"/>
    </location>
</feature>
<dbReference type="AlphaFoldDB" id="A0AAD4EQP5"/>
<protein>
    <submittedName>
        <fullName evidence="2">Uncharacterized protein</fullName>
    </submittedName>
</protein>
<organism evidence="2 3">
    <name type="scientific">Suillus fuscotomentosus</name>
    <dbReference type="NCBI Taxonomy" id="1912939"/>
    <lineage>
        <taxon>Eukaryota</taxon>
        <taxon>Fungi</taxon>
        <taxon>Dikarya</taxon>
        <taxon>Basidiomycota</taxon>
        <taxon>Agaricomycotina</taxon>
        <taxon>Agaricomycetes</taxon>
        <taxon>Agaricomycetidae</taxon>
        <taxon>Boletales</taxon>
        <taxon>Suillineae</taxon>
        <taxon>Suillaceae</taxon>
        <taxon>Suillus</taxon>
    </lineage>
</organism>
<gene>
    <name evidence="2" type="ORF">F5891DRAFT_937536</name>
</gene>
<dbReference type="RefSeq" id="XP_041234368.1">
    <property type="nucleotide sequence ID" value="XM_041374106.1"/>
</dbReference>
<accession>A0AAD4EQP5</accession>
<evidence type="ECO:0000313" key="2">
    <source>
        <dbReference type="EMBL" id="KAG1908793.1"/>
    </source>
</evidence>
<evidence type="ECO:0000256" key="1">
    <source>
        <dbReference type="SAM" id="MobiDB-lite"/>
    </source>
</evidence>
<feature type="region of interest" description="Disordered" evidence="1">
    <location>
        <begin position="90"/>
        <end position="110"/>
    </location>
</feature>
<sequence>DIICVINLQHNCVDSQCTDTIKEPVRQEWLETSHTKPIIQHKSTPHYFINAYSIHNYDHINYVIPETLRESPLRVMNVAEVREMAVRQMKQKKTLKKSDDVPQLDANIGT</sequence>